<dbReference type="PATRIC" id="fig|1345695.3.peg.3397"/>
<sequence length="79" mass="8962">MINELFEMNSKLAKDKYIEQFSILSIQDIKDILNKYDIGATILSFKKNSLSASYSSITSNNDIESCLYAAITATLFTYF</sequence>
<dbReference type="RefSeq" id="WP_022747517.1">
    <property type="nucleotide sequence ID" value="NZ_AYXL01000286.1"/>
</dbReference>
<dbReference type="KEGG" id="csb:CLSA_c34150"/>
<dbReference type="HOGENOM" id="CLU_2599909_0_0_9"/>
<dbReference type="EMBL" id="CP006721">
    <property type="protein sequence ID" value="AGX44378.1"/>
    <property type="molecule type" value="Genomic_DNA"/>
</dbReference>
<dbReference type="Proteomes" id="UP000017118">
    <property type="component" value="Chromosome"/>
</dbReference>
<organism evidence="1 2">
    <name type="scientific">Clostridium saccharobutylicum DSM 13864</name>
    <dbReference type="NCBI Taxonomy" id="1345695"/>
    <lineage>
        <taxon>Bacteria</taxon>
        <taxon>Bacillati</taxon>
        <taxon>Bacillota</taxon>
        <taxon>Clostridia</taxon>
        <taxon>Eubacteriales</taxon>
        <taxon>Clostridiaceae</taxon>
        <taxon>Clostridium</taxon>
    </lineage>
</organism>
<name>U5MV46_CLOSA</name>
<dbReference type="AlphaFoldDB" id="U5MV46"/>
<reference evidence="1 2" key="1">
    <citation type="journal article" date="2013" name="Genome Announc.">
        <title>Complete Genome Sequence of the Solvent Producer Clostridium saccharobutylicum NCP262 (DSM 13864).</title>
        <authorList>
            <person name="Poehlein A."/>
            <person name="Hartwich K."/>
            <person name="Krabben P."/>
            <person name="Ehrenreich A."/>
            <person name="Liebl W."/>
            <person name="Durre P."/>
            <person name="Gottschalk G."/>
            <person name="Daniel R."/>
        </authorList>
    </citation>
    <scope>NUCLEOTIDE SEQUENCE [LARGE SCALE GENOMIC DNA]</scope>
    <source>
        <strain evidence="1">DSM 13864</strain>
    </source>
</reference>
<proteinExistence type="predicted"/>
<gene>
    <name evidence="1" type="ORF">CLSA_c34150</name>
</gene>
<evidence type="ECO:0000313" key="2">
    <source>
        <dbReference type="Proteomes" id="UP000017118"/>
    </source>
</evidence>
<protein>
    <submittedName>
        <fullName evidence="1">Uncharacterized protein</fullName>
    </submittedName>
</protein>
<evidence type="ECO:0000313" key="1">
    <source>
        <dbReference type="EMBL" id="AGX44378.1"/>
    </source>
</evidence>
<accession>U5MV46</accession>
<keyword evidence="2" id="KW-1185">Reference proteome</keyword>